<dbReference type="RefSeq" id="WP_255025682.1">
    <property type="nucleotide sequence ID" value="NZ_JANDHW010000002.1"/>
</dbReference>
<organism evidence="2 3">
    <name type="scientific">Coprobacter tertius</name>
    <dbReference type="NCBI Taxonomy" id="2944915"/>
    <lineage>
        <taxon>Bacteria</taxon>
        <taxon>Pseudomonadati</taxon>
        <taxon>Bacteroidota</taxon>
        <taxon>Bacteroidia</taxon>
        <taxon>Bacteroidales</taxon>
        <taxon>Barnesiellaceae</taxon>
        <taxon>Coprobacter</taxon>
    </lineage>
</organism>
<accession>A0ABT1MGR5</accession>
<dbReference type="InterPro" id="IPR032272">
    <property type="entry name" value="DUF4834"/>
</dbReference>
<evidence type="ECO:0000256" key="1">
    <source>
        <dbReference type="SAM" id="Phobius"/>
    </source>
</evidence>
<keyword evidence="3" id="KW-1185">Reference proteome</keyword>
<keyword evidence="1" id="KW-0812">Transmembrane</keyword>
<keyword evidence="1" id="KW-0472">Membrane</keyword>
<sequence>MFLFYIFIFFLVFILLSALGIVGAVIRMFFRSPQSGNEQRSYSGSRQSTSTKWYTYGKKKKKVFDKNDGEYVDFEEIKDEK</sequence>
<gene>
    <name evidence="2" type="ORF">NMU02_02880</name>
</gene>
<name>A0ABT1MGR5_9BACT</name>
<dbReference type="EMBL" id="JANDHW010000002">
    <property type="protein sequence ID" value="MCP9611036.1"/>
    <property type="molecule type" value="Genomic_DNA"/>
</dbReference>
<keyword evidence="1" id="KW-1133">Transmembrane helix</keyword>
<comment type="caution">
    <text evidence="2">The sequence shown here is derived from an EMBL/GenBank/DDBJ whole genome shotgun (WGS) entry which is preliminary data.</text>
</comment>
<dbReference type="Proteomes" id="UP001205603">
    <property type="component" value="Unassembled WGS sequence"/>
</dbReference>
<protein>
    <submittedName>
        <fullName evidence="2">DUF4834 family protein</fullName>
    </submittedName>
</protein>
<evidence type="ECO:0000313" key="3">
    <source>
        <dbReference type="Proteomes" id="UP001205603"/>
    </source>
</evidence>
<reference evidence="2 3" key="1">
    <citation type="submission" date="2022-07" db="EMBL/GenBank/DDBJ databases">
        <title>Fecal culturing of patients with breast cancer.</title>
        <authorList>
            <person name="Teng N.M.Y."/>
            <person name="Kiu R."/>
            <person name="Evans R."/>
            <person name="Baker D.J."/>
            <person name="Zenner C."/>
            <person name="Robinson S.D."/>
            <person name="Hall L.J."/>
        </authorList>
    </citation>
    <scope>NUCLEOTIDE SEQUENCE [LARGE SCALE GENOMIC DNA]</scope>
    <source>
        <strain evidence="2 3">LH1063</strain>
    </source>
</reference>
<dbReference type="Pfam" id="PF16118">
    <property type="entry name" value="DUF4834"/>
    <property type="match status" value="1"/>
</dbReference>
<evidence type="ECO:0000313" key="2">
    <source>
        <dbReference type="EMBL" id="MCP9611036.1"/>
    </source>
</evidence>
<proteinExistence type="predicted"/>
<feature type="transmembrane region" description="Helical" evidence="1">
    <location>
        <begin position="6"/>
        <end position="30"/>
    </location>
</feature>